<dbReference type="AlphaFoldDB" id="A0A5Q0BJ77"/>
<dbReference type="Gene3D" id="3.30.450.20">
    <property type="entry name" value="PAS domain"/>
    <property type="match status" value="1"/>
</dbReference>
<evidence type="ECO:0000313" key="8">
    <source>
        <dbReference type="Proteomes" id="UP000325755"/>
    </source>
</evidence>
<dbReference type="RefSeq" id="WP_153249840.1">
    <property type="nucleotide sequence ID" value="NZ_CP044205.1"/>
</dbReference>
<dbReference type="PROSITE" id="PS50110">
    <property type="entry name" value="RESPONSE_REGULATORY"/>
    <property type="match status" value="1"/>
</dbReference>
<dbReference type="InterPro" id="IPR000700">
    <property type="entry name" value="PAS-assoc_C"/>
</dbReference>
<evidence type="ECO:0000259" key="4">
    <source>
        <dbReference type="PROSITE" id="PS50110"/>
    </source>
</evidence>
<accession>A0A5Q0BJ77</accession>
<dbReference type="InterPro" id="IPR001610">
    <property type="entry name" value="PAC"/>
</dbReference>
<feature type="domain" description="GGDEF" evidence="6">
    <location>
        <begin position="312"/>
        <end position="395"/>
    </location>
</feature>
<name>A0A5Q0BJ77_9GAMM</name>
<dbReference type="InterPro" id="IPR011006">
    <property type="entry name" value="CheY-like_superfamily"/>
</dbReference>
<dbReference type="PANTHER" id="PTHR45138">
    <property type="entry name" value="REGULATORY COMPONENTS OF SENSORY TRANSDUCTION SYSTEM"/>
    <property type="match status" value="1"/>
</dbReference>
<dbReference type="SUPFAM" id="SSF55073">
    <property type="entry name" value="Nucleotide cyclase"/>
    <property type="match status" value="1"/>
</dbReference>
<reference evidence="7 8" key="1">
    <citation type="submission" date="2019-09" db="EMBL/GenBank/DDBJ databases">
        <title>Ecophysiology of the spiral-shaped methanotroph Methylospira mobilis as revealed by the complete genome sequence.</title>
        <authorList>
            <person name="Oshkin I.Y."/>
            <person name="Dedysh S.N."/>
            <person name="Miroshnikov K."/>
            <person name="Danilova O.V."/>
            <person name="Hakobyan A."/>
            <person name="Liesack W."/>
        </authorList>
    </citation>
    <scope>NUCLEOTIDE SEQUENCE [LARGE SCALE GENOMIC DNA]</scope>
    <source>
        <strain evidence="7 8">Shm1</strain>
    </source>
</reference>
<evidence type="ECO:0000256" key="2">
    <source>
        <dbReference type="ARBA" id="ARBA00034247"/>
    </source>
</evidence>
<dbReference type="CDD" id="cd19920">
    <property type="entry name" value="REC_PA4781-like"/>
    <property type="match status" value="1"/>
</dbReference>
<evidence type="ECO:0000256" key="1">
    <source>
        <dbReference type="ARBA" id="ARBA00012528"/>
    </source>
</evidence>
<dbReference type="GO" id="GO:0043709">
    <property type="term" value="P:cell adhesion involved in single-species biofilm formation"/>
    <property type="evidence" value="ECO:0007669"/>
    <property type="project" value="TreeGrafter"/>
</dbReference>
<dbReference type="InterPro" id="IPR043128">
    <property type="entry name" value="Rev_trsase/Diguanyl_cyclase"/>
</dbReference>
<dbReference type="InParanoid" id="A0A5Q0BJ77"/>
<dbReference type="Gene3D" id="3.30.70.270">
    <property type="match status" value="1"/>
</dbReference>
<evidence type="ECO:0000256" key="3">
    <source>
        <dbReference type="PROSITE-ProRule" id="PRU00169"/>
    </source>
</evidence>
<dbReference type="CDD" id="cd01949">
    <property type="entry name" value="GGDEF"/>
    <property type="match status" value="1"/>
</dbReference>
<dbReference type="SUPFAM" id="SSF52172">
    <property type="entry name" value="CheY-like"/>
    <property type="match status" value="1"/>
</dbReference>
<sequence>MIGNILIVDDEPAALKLLKDILTADDHVVRPFNNGELALRSIMVEAPELILLDIRMQGMSGFEVCRRIKQDERLKDIPVIFIRAASDMDEKVRAFLGGGVDYITKPFQKEEVIARVKTHIALSHTIQRMKSIAESLRMSEESLKMAQALAHLGHWEWDIKSGRFICFEEMCRILGVDPHGLMANQAAFLQTVRPDDRERVANHLSSVQAGNSFDIEYRIILKSGKVRVVHGKGEVFSSVDSRLTKIIGTIQDIQERDSAKILVFIQDITERKELQSKLEEQANTDVLTGCDSRRYFLAHAAQEFIRLRHYGGEMSMLMLDLDYFKGVNDTYGHQVGDAVLKKTGTGLPGTHARGRCNGPARRRGVRHHAAGNRGRQGFRNRRALVSGCRCRGNSH</sequence>
<dbReference type="EC" id="2.7.7.65" evidence="1"/>
<dbReference type="InterPro" id="IPR000014">
    <property type="entry name" value="PAS"/>
</dbReference>
<organism evidence="7 8">
    <name type="scientific">Candidatus Methylospira mobilis</name>
    <dbReference type="NCBI Taxonomy" id="1808979"/>
    <lineage>
        <taxon>Bacteria</taxon>
        <taxon>Pseudomonadati</taxon>
        <taxon>Pseudomonadota</taxon>
        <taxon>Gammaproteobacteria</taxon>
        <taxon>Methylococcales</taxon>
        <taxon>Methylococcaceae</taxon>
        <taxon>Candidatus Methylospira</taxon>
    </lineage>
</organism>
<dbReference type="Proteomes" id="UP000325755">
    <property type="component" value="Chromosome"/>
</dbReference>
<comment type="catalytic activity">
    <reaction evidence="2">
        <text>2 GTP = 3',3'-c-di-GMP + 2 diphosphate</text>
        <dbReference type="Rhea" id="RHEA:24898"/>
        <dbReference type="ChEBI" id="CHEBI:33019"/>
        <dbReference type="ChEBI" id="CHEBI:37565"/>
        <dbReference type="ChEBI" id="CHEBI:58805"/>
        <dbReference type="EC" id="2.7.7.65"/>
    </reaction>
</comment>
<dbReference type="GO" id="GO:1902201">
    <property type="term" value="P:negative regulation of bacterial-type flagellum-dependent cell motility"/>
    <property type="evidence" value="ECO:0007669"/>
    <property type="project" value="TreeGrafter"/>
</dbReference>
<dbReference type="PANTHER" id="PTHR45138:SF9">
    <property type="entry name" value="DIGUANYLATE CYCLASE DGCM-RELATED"/>
    <property type="match status" value="1"/>
</dbReference>
<dbReference type="Gene3D" id="2.10.70.100">
    <property type="match status" value="1"/>
</dbReference>
<dbReference type="InterPro" id="IPR029787">
    <property type="entry name" value="Nucleotide_cyclase"/>
</dbReference>
<evidence type="ECO:0000259" key="5">
    <source>
        <dbReference type="PROSITE" id="PS50113"/>
    </source>
</evidence>
<dbReference type="CDD" id="cd00130">
    <property type="entry name" value="PAS"/>
    <property type="match status" value="1"/>
</dbReference>
<dbReference type="Gene3D" id="3.40.50.2300">
    <property type="match status" value="1"/>
</dbReference>
<dbReference type="PROSITE" id="PS50113">
    <property type="entry name" value="PAC"/>
    <property type="match status" value="1"/>
</dbReference>
<dbReference type="PROSITE" id="PS50887">
    <property type="entry name" value="GGDEF"/>
    <property type="match status" value="1"/>
</dbReference>
<evidence type="ECO:0000313" key="7">
    <source>
        <dbReference type="EMBL" id="QFY43863.1"/>
    </source>
</evidence>
<dbReference type="KEGG" id="mmob:F6R98_15515"/>
<dbReference type="InterPro" id="IPR035965">
    <property type="entry name" value="PAS-like_dom_sf"/>
</dbReference>
<dbReference type="InterPro" id="IPR000160">
    <property type="entry name" value="GGDEF_dom"/>
</dbReference>
<dbReference type="SUPFAM" id="SSF55785">
    <property type="entry name" value="PYP-like sensor domain (PAS domain)"/>
    <property type="match status" value="1"/>
</dbReference>
<dbReference type="Pfam" id="PF00072">
    <property type="entry name" value="Response_reg"/>
    <property type="match status" value="1"/>
</dbReference>
<dbReference type="Pfam" id="PF00990">
    <property type="entry name" value="GGDEF"/>
    <property type="match status" value="1"/>
</dbReference>
<keyword evidence="3" id="KW-0597">Phosphoprotein</keyword>
<dbReference type="GO" id="GO:0000160">
    <property type="term" value="P:phosphorelay signal transduction system"/>
    <property type="evidence" value="ECO:0007669"/>
    <property type="project" value="InterPro"/>
</dbReference>
<keyword evidence="8" id="KW-1185">Reference proteome</keyword>
<dbReference type="OrthoDB" id="9812260at2"/>
<protein>
    <recommendedName>
        <fullName evidence="1">diguanylate cyclase</fullName>
        <ecNumber evidence="1">2.7.7.65</ecNumber>
    </recommendedName>
</protein>
<dbReference type="InterPro" id="IPR001789">
    <property type="entry name" value="Sig_transdc_resp-reg_receiver"/>
</dbReference>
<gene>
    <name evidence="7" type="ORF">F6R98_15515</name>
</gene>
<dbReference type="InterPro" id="IPR013655">
    <property type="entry name" value="PAS_fold_3"/>
</dbReference>
<feature type="domain" description="PAC" evidence="5">
    <location>
        <begin position="213"/>
        <end position="280"/>
    </location>
</feature>
<dbReference type="Pfam" id="PF08447">
    <property type="entry name" value="PAS_3"/>
    <property type="match status" value="1"/>
</dbReference>
<proteinExistence type="predicted"/>
<dbReference type="SMART" id="SM00267">
    <property type="entry name" value="GGDEF"/>
    <property type="match status" value="1"/>
</dbReference>
<evidence type="ECO:0000259" key="6">
    <source>
        <dbReference type="PROSITE" id="PS50887"/>
    </source>
</evidence>
<dbReference type="SMART" id="SM00086">
    <property type="entry name" value="PAC"/>
    <property type="match status" value="1"/>
</dbReference>
<dbReference type="SMART" id="SM00448">
    <property type="entry name" value="REC"/>
    <property type="match status" value="1"/>
</dbReference>
<dbReference type="InterPro" id="IPR050469">
    <property type="entry name" value="Diguanylate_Cyclase"/>
</dbReference>
<feature type="domain" description="Response regulatory" evidence="4">
    <location>
        <begin position="4"/>
        <end position="120"/>
    </location>
</feature>
<dbReference type="FunCoup" id="A0A5Q0BJ77">
    <property type="interactions" value="52"/>
</dbReference>
<feature type="modified residue" description="4-aspartylphosphate" evidence="3">
    <location>
        <position position="53"/>
    </location>
</feature>
<dbReference type="EMBL" id="CP044205">
    <property type="protein sequence ID" value="QFY43863.1"/>
    <property type="molecule type" value="Genomic_DNA"/>
</dbReference>
<dbReference type="GO" id="GO:0005886">
    <property type="term" value="C:plasma membrane"/>
    <property type="evidence" value="ECO:0007669"/>
    <property type="project" value="TreeGrafter"/>
</dbReference>
<dbReference type="NCBIfam" id="TIGR00254">
    <property type="entry name" value="GGDEF"/>
    <property type="match status" value="1"/>
</dbReference>
<dbReference type="GO" id="GO:0052621">
    <property type="term" value="F:diguanylate cyclase activity"/>
    <property type="evidence" value="ECO:0007669"/>
    <property type="project" value="UniProtKB-EC"/>
</dbReference>